<dbReference type="RefSeq" id="XP_060459056.1">
    <property type="nucleotide sequence ID" value="XM_060602687.1"/>
</dbReference>
<dbReference type="KEGG" id="ccac:CcaHIS019_0602500"/>
<dbReference type="PANTHER" id="PTHR11787">
    <property type="entry name" value="RAB GDP-DISSOCIATION INHIBITOR"/>
    <property type="match status" value="1"/>
</dbReference>
<reference evidence="4" key="1">
    <citation type="journal article" date="2023" name="BMC Genomics">
        <title>Chromosome-level genome assemblies of Cutaneotrichosporon spp. (Trichosporonales, Basidiomycota) reveal imbalanced evolution between nucleotide sequences and chromosome synteny.</title>
        <authorList>
            <person name="Kobayashi Y."/>
            <person name="Kayamori A."/>
            <person name="Aoki K."/>
            <person name="Shiwa Y."/>
            <person name="Matsutani M."/>
            <person name="Fujita N."/>
            <person name="Sugita T."/>
            <person name="Iwasaki W."/>
            <person name="Tanaka N."/>
            <person name="Takashima M."/>
        </authorList>
    </citation>
    <scope>NUCLEOTIDE SEQUENCE</scope>
    <source>
        <strain evidence="4">HIS019</strain>
    </source>
</reference>
<dbReference type="GO" id="GO:0005968">
    <property type="term" value="C:Rab-protein geranylgeranyltransferase complex"/>
    <property type="evidence" value="ECO:0007669"/>
    <property type="project" value="TreeGrafter"/>
</dbReference>
<dbReference type="PRINTS" id="PR00894">
    <property type="entry name" value="YEASTMRS6P"/>
</dbReference>
<evidence type="ECO:0000256" key="3">
    <source>
        <dbReference type="SAM" id="MobiDB-lite"/>
    </source>
</evidence>
<organism evidence="4 5">
    <name type="scientific">Cutaneotrichosporon cavernicola</name>
    <dbReference type="NCBI Taxonomy" id="279322"/>
    <lineage>
        <taxon>Eukaryota</taxon>
        <taxon>Fungi</taxon>
        <taxon>Dikarya</taxon>
        <taxon>Basidiomycota</taxon>
        <taxon>Agaricomycotina</taxon>
        <taxon>Tremellomycetes</taxon>
        <taxon>Trichosporonales</taxon>
        <taxon>Trichosporonaceae</taxon>
        <taxon>Cutaneotrichosporon</taxon>
    </lineage>
</organism>
<gene>
    <name evidence="4" type="ORF">CcaverHIS019_0602500</name>
</gene>
<dbReference type="Proteomes" id="UP001233271">
    <property type="component" value="Chromosome 6"/>
</dbReference>
<sequence>MTLDSDAFDVVVLGTGLAQSIVAAALAKAGHSVLHLDPNDYYGGEQASLTLDELVAWADQRADSSSSSSPSPSTYVASQRITYSHASATPLTPALEADRRRYSLSLFPSLMPSRGELIDTLITSDVSKYVEFKLLNGVHMASRSGFERVPGSKEDVFKDKSISLPEKRKLMKALMFAAGEFEDDPLLVGKEADPILAFLKSAFGLGDKLVQAIAYALAFADEGEPALPALCRARRYFRSMGRYGPSPFLVGQYGGAGEVAQGFCRACAVFGGTYILGSEGAPSDIVVDKGVSLRIGAHPTPISATHLVAPPGFLEKDKPRVVRTSAHLIAITTCQPPVLKSCGEDGVDDDTAVVVFPPSDGPLVRALVMGEGTGSCPRNQWIVYLSAVSHSDSDPKALLEPYLERIADDVVFVAAYLQHRPEPEPETEGEGAESQSHSMSKANDPAPSPLVVLRPYVGTHTLTEGLDYEAREAARAFRAVCADEFFPTEEEEDEDE</sequence>
<dbReference type="SUPFAM" id="SSF51905">
    <property type="entry name" value="FAD/NAD(P)-binding domain"/>
    <property type="match status" value="1"/>
</dbReference>
<dbReference type="GO" id="GO:0005829">
    <property type="term" value="C:cytosol"/>
    <property type="evidence" value="ECO:0007669"/>
    <property type="project" value="TreeGrafter"/>
</dbReference>
<name>A0AA48L8F1_9TREE</name>
<dbReference type="PIRSF" id="PIRSF037514">
    <property type="entry name" value="Rab_ger_ger_transf_A_fun"/>
    <property type="match status" value="1"/>
</dbReference>
<evidence type="ECO:0000256" key="1">
    <source>
        <dbReference type="ARBA" id="ARBA00005593"/>
    </source>
</evidence>
<accession>A0AA48L8F1</accession>
<proteinExistence type="inferred from homology"/>
<keyword evidence="5" id="KW-1185">Reference proteome</keyword>
<dbReference type="InterPro" id="IPR018203">
    <property type="entry name" value="GDP_dissociation_inhibitor"/>
</dbReference>
<dbReference type="AlphaFoldDB" id="A0AA48L8F1"/>
<comment type="similarity">
    <text evidence="1 2">Belongs to the Rab GDI family.</text>
</comment>
<dbReference type="Gene3D" id="3.50.50.60">
    <property type="entry name" value="FAD/NAD(P)-binding domain"/>
    <property type="match status" value="1"/>
</dbReference>
<dbReference type="InterPro" id="IPR017230">
    <property type="entry name" value="Mrs6"/>
</dbReference>
<dbReference type="Pfam" id="PF00996">
    <property type="entry name" value="GDI"/>
    <property type="match status" value="2"/>
</dbReference>
<dbReference type="SUPFAM" id="SSF54373">
    <property type="entry name" value="FAD-linked reductases, C-terminal domain"/>
    <property type="match status" value="1"/>
</dbReference>
<dbReference type="Gene3D" id="3.30.519.10">
    <property type="entry name" value="Guanine Nucleotide Dissociation Inhibitor, domain 2"/>
    <property type="match status" value="1"/>
</dbReference>
<evidence type="ECO:0000313" key="5">
    <source>
        <dbReference type="Proteomes" id="UP001233271"/>
    </source>
</evidence>
<evidence type="ECO:0000313" key="4">
    <source>
        <dbReference type="EMBL" id="BEI93791.1"/>
    </source>
</evidence>
<evidence type="ECO:0000256" key="2">
    <source>
        <dbReference type="PIRNR" id="PIRNR037514"/>
    </source>
</evidence>
<dbReference type="GO" id="GO:0005634">
    <property type="term" value="C:nucleus"/>
    <property type="evidence" value="ECO:0007669"/>
    <property type="project" value="TreeGrafter"/>
</dbReference>
<dbReference type="PANTHER" id="PTHR11787:SF4">
    <property type="entry name" value="CHM, RAB ESCORT PROTEIN 1"/>
    <property type="match status" value="1"/>
</dbReference>
<dbReference type="PRINTS" id="PR00891">
    <property type="entry name" value="RABGDIREP"/>
</dbReference>
<feature type="region of interest" description="Disordered" evidence="3">
    <location>
        <begin position="421"/>
        <end position="450"/>
    </location>
</feature>
<dbReference type="GeneID" id="85497661"/>
<dbReference type="GO" id="GO:0016192">
    <property type="term" value="P:vesicle-mediated transport"/>
    <property type="evidence" value="ECO:0007669"/>
    <property type="project" value="TreeGrafter"/>
</dbReference>
<dbReference type="InterPro" id="IPR036188">
    <property type="entry name" value="FAD/NAD-bd_sf"/>
</dbReference>
<dbReference type="EMBL" id="AP028217">
    <property type="protein sequence ID" value="BEI93791.1"/>
    <property type="molecule type" value="Genomic_DNA"/>
</dbReference>
<protein>
    <recommendedName>
        <fullName evidence="2">Rab proteins geranylgeranyltransferase</fullName>
    </recommendedName>
</protein>
<dbReference type="GO" id="GO:0005092">
    <property type="term" value="F:GDP-dissociation inhibitor activity"/>
    <property type="evidence" value="ECO:0007669"/>
    <property type="project" value="UniProtKB-UniRule"/>
</dbReference>
<dbReference type="Gene3D" id="1.10.405.10">
    <property type="entry name" value="Guanine Nucleotide Dissociation Inhibitor, domain 1"/>
    <property type="match status" value="1"/>
</dbReference>
<dbReference type="GO" id="GO:0007264">
    <property type="term" value="P:small GTPase-mediated signal transduction"/>
    <property type="evidence" value="ECO:0007669"/>
    <property type="project" value="UniProtKB-UniRule"/>
</dbReference>